<organism evidence="1 2">
    <name type="scientific">Paramarasmius palmivorus</name>
    <dbReference type="NCBI Taxonomy" id="297713"/>
    <lineage>
        <taxon>Eukaryota</taxon>
        <taxon>Fungi</taxon>
        <taxon>Dikarya</taxon>
        <taxon>Basidiomycota</taxon>
        <taxon>Agaricomycotina</taxon>
        <taxon>Agaricomycetes</taxon>
        <taxon>Agaricomycetidae</taxon>
        <taxon>Agaricales</taxon>
        <taxon>Marasmiineae</taxon>
        <taxon>Marasmiaceae</taxon>
        <taxon>Paramarasmius</taxon>
    </lineage>
</organism>
<dbReference type="EMBL" id="JAYKXP010000103">
    <property type="protein sequence ID" value="KAK7026528.1"/>
    <property type="molecule type" value="Genomic_DNA"/>
</dbReference>
<dbReference type="InterPro" id="IPR032675">
    <property type="entry name" value="LRR_dom_sf"/>
</dbReference>
<comment type="caution">
    <text evidence="1">The sequence shown here is derived from an EMBL/GenBank/DDBJ whole genome shotgun (WGS) entry which is preliminary data.</text>
</comment>
<sequence>YWRNIMLHTPLLWDDISLDVWSKDPISGEIYSGTNNLHIKDPLRASELLSTALLASAQRSLHVTFVDARTFHHLIDNVSIFSWRLASEASHLEVLELVDQYDPFQFEYPSEANVALTQSLVPHLTNLHTLILRALPAFCDQDLELVPPFPWHQITHLEIECFTRDDIVDVLSRCSRLRALVLREDYFADFEDIAPWDIIEPVHLETLRHLRIPHVALSPALESIEVPRIWVYSDLEIVRDIVLRSGCDLKTIDVDMLHISDVSVERLLKLTPNLNKLVFRGQVSPYLFGLMKSNKMVPNLRELYVLFAEDQSGTVGLPLPPLGAIFDAARSLRCLRSLHVETCKEALTGDLLGDDSYKLPLDFEIPGVIIRVDTPLYSELVAKFKLYFRDVKKNLLQVFTDTFLNTFHGAAHVPSSRIAEIVRENFVVVNDRLLAFERFLMLNPDVPGVEVNDFRQSFWDGTDSLHRSQLFGYKGALNKLLEIEDGQLDRYRYKETAARILELIPPNPR</sequence>
<name>A0AAW0BJC4_9AGAR</name>
<dbReference type="AlphaFoldDB" id="A0AAW0BJC4"/>
<evidence type="ECO:0000313" key="1">
    <source>
        <dbReference type="EMBL" id="KAK7026528.1"/>
    </source>
</evidence>
<proteinExistence type="predicted"/>
<reference evidence="1 2" key="1">
    <citation type="submission" date="2024-01" db="EMBL/GenBank/DDBJ databases">
        <title>A draft genome for a cacao thread blight-causing isolate of Paramarasmius palmivorus.</title>
        <authorList>
            <person name="Baruah I.K."/>
            <person name="Bukari Y."/>
            <person name="Amoako-Attah I."/>
            <person name="Meinhardt L.W."/>
            <person name="Bailey B.A."/>
            <person name="Cohen S.P."/>
        </authorList>
    </citation>
    <scope>NUCLEOTIDE SEQUENCE [LARGE SCALE GENOMIC DNA]</scope>
    <source>
        <strain evidence="1 2">GH-12</strain>
    </source>
</reference>
<dbReference type="Proteomes" id="UP001383192">
    <property type="component" value="Unassembled WGS sequence"/>
</dbReference>
<accession>A0AAW0BJC4</accession>
<gene>
    <name evidence="1" type="ORF">VNI00_015609</name>
</gene>
<dbReference type="Gene3D" id="3.80.10.10">
    <property type="entry name" value="Ribonuclease Inhibitor"/>
    <property type="match status" value="1"/>
</dbReference>
<feature type="non-terminal residue" evidence="1">
    <location>
        <position position="1"/>
    </location>
</feature>
<evidence type="ECO:0000313" key="2">
    <source>
        <dbReference type="Proteomes" id="UP001383192"/>
    </source>
</evidence>
<evidence type="ECO:0008006" key="3">
    <source>
        <dbReference type="Google" id="ProtNLM"/>
    </source>
</evidence>
<dbReference type="SUPFAM" id="SSF52047">
    <property type="entry name" value="RNI-like"/>
    <property type="match status" value="1"/>
</dbReference>
<keyword evidence="2" id="KW-1185">Reference proteome</keyword>
<protein>
    <recommendedName>
        <fullName evidence="3">F-box domain-containing protein</fullName>
    </recommendedName>
</protein>